<name>A0A378TGX6_9MYCO</name>
<proteinExistence type="predicted"/>
<reference evidence="1 2" key="1">
    <citation type="submission" date="2018-06" db="EMBL/GenBank/DDBJ databases">
        <authorList>
            <consortium name="Pathogen Informatics"/>
            <person name="Doyle S."/>
        </authorList>
    </citation>
    <scope>NUCLEOTIDE SEQUENCE [LARGE SCALE GENOMIC DNA]</scope>
    <source>
        <strain evidence="1 2">NCTC10821</strain>
    </source>
</reference>
<protein>
    <submittedName>
        <fullName evidence="1">Uncharacterized protein</fullName>
    </submittedName>
</protein>
<sequence>MTRTSTFAQYLDVDEAARYLNTLGFGSATAETVKYHAYETGKLDRPKVVARKSYWSREALNALVEAL</sequence>
<organism evidence="1 2">
    <name type="scientific">Mycolicibacterium tokaiense</name>
    <dbReference type="NCBI Taxonomy" id="39695"/>
    <lineage>
        <taxon>Bacteria</taxon>
        <taxon>Bacillati</taxon>
        <taxon>Actinomycetota</taxon>
        <taxon>Actinomycetes</taxon>
        <taxon>Mycobacteriales</taxon>
        <taxon>Mycobacteriaceae</taxon>
        <taxon>Mycolicibacterium</taxon>
    </lineage>
</organism>
<evidence type="ECO:0000313" key="1">
    <source>
        <dbReference type="EMBL" id="STZ58806.1"/>
    </source>
</evidence>
<accession>A0A378TGX6</accession>
<dbReference type="OrthoDB" id="4635194at2"/>
<dbReference type="Proteomes" id="UP000254978">
    <property type="component" value="Unassembled WGS sequence"/>
</dbReference>
<gene>
    <name evidence="1" type="ORF">NCTC10821_02325</name>
</gene>
<evidence type="ECO:0000313" key="2">
    <source>
        <dbReference type="Proteomes" id="UP000254978"/>
    </source>
</evidence>
<dbReference type="AlphaFoldDB" id="A0A378TGX6"/>
<dbReference type="EMBL" id="UGQT01000001">
    <property type="protein sequence ID" value="STZ58806.1"/>
    <property type="molecule type" value="Genomic_DNA"/>
</dbReference>
<keyword evidence="2" id="KW-1185">Reference proteome</keyword>